<feature type="region of interest" description="Disordered" evidence="1">
    <location>
        <begin position="356"/>
        <end position="377"/>
    </location>
</feature>
<feature type="region of interest" description="Disordered" evidence="1">
    <location>
        <begin position="1"/>
        <end position="116"/>
    </location>
</feature>
<dbReference type="Proteomes" id="UP001302367">
    <property type="component" value="Chromosome 1"/>
</dbReference>
<protein>
    <recommendedName>
        <fullName evidence="4">BAH domain-containing protein</fullName>
    </recommendedName>
</protein>
<dbReference type="EMBL" id="CP134184">
    <property type="protein sequence ID" value="WPA95585.1"/>
    <property type="molecule type" value="Genomic_DNA"/>
</dbReference>
<dbReference type="GeneID" id="35423995"/>
<evidence type="ECO:0000256" key="1">
    <source>
        <dbReference type="SAM" id="MobiDB-lite"/>
    </source>
</evidence>
<accession>A0ABZ0N7T4</accession>
<organism evidence="2 3">
    <name type="scientific">Cercospora beticola</name>
    <name type="common">Sugarbeet leaf spot fungus</name>
    <dbReference type="NCBI Taxonomy" id="122368"/>
    <lineage>
        <taxon>Eukaryota</taxon>
        <taxon>Fungi</taxon>
        <taxon>Dikarya</taxon>
        <taxon>Ascomycota</taxon>
        <taxon>Pezizomycotina</taxon>
        <taxon>Dothideomycetes</taxon>
        <taxon>Dothideomycetidae</taxon>
        <taxon>Mycosphaerellales</taxon>
        <taxon>Mycosphaerellaceae</taxon>
        <taxon>Cercospora</taxon>
    </lineage>
</organism>
<sequence>MVFNPVKPGAAGAASRAASQHPGASMKPPTFKTPTGPRGQPPGTPCGPPPSRPPTAPRAQHPGPPMGAPTAPRGQQRTFAQAASRGGSKLLQQATTRYAQSRTPNFAPSNTPATRPVNENGAADLVQGMAGLNVSNNNAATTQMNIVAPTLGPPPSYKNTILIPPGTAWAPSTSPNQSVTMQNQHHRRGWFRNEICVKSSYKKASFKVGDVISVPFHKANLIPQAQPADEVNITSVGPVYSKRRMFVVLWLADEEMFCLPLYSWNQVGMIRKQGYVKDYVSLGNWKYRDSFKPSGVHPAIWFVHRNEVSELTDTTTCHIAGGKHVEYQEDISYVGRITKSSYEALLDLWGTRNDEFTNQPTDFPPEGEQDQRWKGRQ</sequence>
<evidence type="ECO:0008006" key="4">
    <source>
        <dbReference type="Google" id="ProtNLM"/>
    </source>
</evidence>
<feature type="compositionally biased region" description="Polar residues" evidence="1">
    <location>
        <begin position="90"/>
        <end position="113"/>
    </location>
</feature>
<keyword evidence="3" id="KW-1185">Reference proteome</keyword>
<evidence type="ECO:0000313" key="2">
    <source>
        <dbReference type="EMBL" id="WPA95585.1"/>
    </source>
</evidence>
<name>A0ABZ0N7T4_CERBT</name>
<gene>
    <name evidence="2" type="ORF">RHO25_000187</name>
</gene>
<proteinExistence type="predicted"/>
<dbReference type="RefSeq" id="XP_023459157.2">
    <property type="nucleotide sequence ID" value="XM_023592814.2"/>
</dbReference>
<feature type="compositionally biased region" description="Low complexity" evidence="1">
    <location>
        <begin position="9"/>
        <end position="19"/>
    </location>
</feature>
<evidence type="ECO:0000313" key="3">
    <source>
        <dbReference type="Proteomes" id="UP001302367"/>
    </source>
</evidence>
<reference evidence="2 3" key="1">
    <citation type="submission" date="2023-09" db="EMBL/GenBank/DDBJ databases">
        <title>Complete-Gapless Cercospora beticola genome.</title>
        <authorList>
            <person name="Wyatt N.A."/>
            <person name="Spanner R.E."/>
            <person name="Bolton M.D."/>
        </authorList>
    </citation>
    <scope>NUCLEOTIDE SEQUENCE [LARGE SCALE GENOMIC DNA]</scope>
    <source>
        <strain evidence="2">Cb09-40</strain>
    </source>
</reference>
<feature type="compositionally biased region" description="Pro residues" evidence="1">
    <location>
        <begin position="39"/>
        <end position="67"/>
    </location>
</feature>